<proteinExistence type="predicted"/>
<organism evidence="2 3">
    <name type="scientific">Escherichia marmotae</name>
    <dbReference type="NCBI Taxonomy" id="1499973"/>
    <lineage>
        <taxon>Bacteria</taxon>
        <taxon>Pseudomonadati</taxon>
        <taxon>Pseudomonadota</taxon>
        <taxon>Gammaproteobacteria</taxon>
        <taxon>Enterobacterales</taxon>
        <taxon>Enterobacteriaceae</taxon>
        <taxon>Escherichia</taxon>
    </lineage>
</organism>
<evidence type="ECO:0000313" key="2">
    <source>
        <dbReference type="EMBL" id="QLP28762.1"/>
    </source>
</evidence>
<feature type="transmembrane region" description="Helical" evidence="1">
    <location>
        <begin position="57"/>
        <end position="81"/>
    </location>
</feature>
<evidence type="ECO:0008006" key="4">
    <source>
        <dbReference type="Google" id="ProtNLM"/>
    </source>
</evidence>
<evidence type="ECO:0000313" key="3">
    <source>
        <dbReference type="Proteomes" id="UP000510862"/>
    </source>
</evidence>
<reference evidence="2 3" key="1">
    <citation type="submission" date="2020-06" db="EMBL/GenBank/DDBJ databases">
        <title>REHAB project genomes.</title>
        <authorList>
            <person name="Shaw L.P."/>
        </authorList>
    </citation>
    <scope>NUCLEOTIDE SEQUENCE [LARGE SCALE GENOMIC DNA]</scope>
    <source>
        <strain evidence="2 3">RHB42-C09</strain>
    </source>
</reference>
<dbReference type="Proteomes" id="UP000510862">
    <property type="component" value="Chromosome"/>
</dbReference>
<dbReference type="AlphaFoldDB" id="A0A7L5XA37"/>
<protein>
    <recommendedName>
        <fullName evidence="4">YcxB family protein</fullName>
    </recommendedName>
</protein>
<keyword evidence="1" id="KW-0812">Transmembrane</keyword>
<sequence>MKMESHSPSPSENCSESNRQFTRQYAPFSLNQTDFLTIYGLVLRRYHPDKVPRLHKVALYDIIAVTFFLLFPASLVILGIFNIEIELSVWNNVTDDLLFILNKNKVLVIVFWLHGMFFSVKTYWTRYKQKKAQSDIYNQNAITEGLNFQIDETGVKCWKKSGTHSFCVWSEINDLIPYKDIFVLVMNKSSFIWLSDKEEEALAFIHEKLAQSRQPA</sequence>
<keyword evidence="1" id="KW-1133">Transmembrane helix</keyword>
<gene>
    <name evidence="2" type="ORF">HV018_19775</name>
</gene>
<dbReference type="RefSeq" id="WP_181237008.1">
    <property type="nucleotide sequence ID" value="NZ_CP058207.1"/>
</dbReference>
<accession>A0A7L5XA37</accession>
<name>A0A7L5XA37_9ESCH</name>
<feature type="transmembrane region" description="Helical" evidence="1">
    <location>
        <begin position="106"/>
        <end position="124"/>
    </location>
</feature>
<evidence type="ECO:0000256" key="1">
    <source>
        <dbReference type="SAM" id="Phobius"/>
    </source>
</evidence>
<keyword evidence="1" id="KW-0472">Membrane</keyword>
<dbReference type="EMBL" id="CP058207">
    <property type="protein sequence ID" value="QLP28762.1"/>
    <property type="molecule type" value="Genomic_DNA"/>
</dbReference>